<feature type="compositionally biased region" description="Low complexity" evidence="2">
    <location>
        <begin position="799"/>
        <end position="811"/>
    </location>
</feature>
<feature type="region of interest" description="Disordered" evidence="2">
    <location>
        <begin position="773"/>
        <end position="839"/>
    </location>
</feature>
<keyword evidence="3" id="KW-0732">Signal</keyword>
<feature type="region of interest" description="Disordered" evidence="2">
    <location>
        <begin position="732"/>
        <end position="761"/>
    </location>
</feature>
<feature type="compositionally biased region" description="Low complexity" evidence="2">
    <location>
        <begin position="162"/>
        <end position="176"/>
    </location>
</feature>
<accession>A0ABS5Q4E1</accession>
<dbReference type="InterPro" id="IPR038440">
    <property type="entry name" value="FimV_C_sf"/>
</dbReference>
<dbReference type="Pfam" id="PF25800">
    <property type="entry name" value="FimV_N"/>
    <property type="match status" value="1"/>
</dbReference>
<dbReference type="RefSeq" id="WP_213640416.1">
    <property type="nucleotide sequence ID" value="NZ_JADPMV010000002.1"/>
</dbReference>
<feature type="chain" id="PRO_5045482024" evidence="3">
    <location>
        <begin position="25"/>
        <end position="942"/>
    </location>
</feature>
<dbReference type="CDD" id="cd00118">
    <property type="entry name" value="LysM"/>
    <property type="match status" value="1"/>
</dbReference>
<protein>
    <submittedName>
        <fullName evidence="5">FimV family protein</fullName>
    </submittedName>
</protein>
<evidence type="ECO:0000256" key="1">
    <source>
        <dbReference type="SAM" id="Coils"/>
    </source>
</evidence>
<dbReference type="Gene3D" id="3.10.350.10">
    <property type="entry name" value="LysM domain"/>
    <property type="match status" value="1"/>
</dbReference>
<gene>
    <name evidence="5" type="ORF">I0D00_13750</name>
</gene>
<evidence type="ECO:0000256" key="3">
    <source>
        <dbReference type="SAM" id="SignalP"/>
    </source>
</evidence>
<feature type="compositionally biased region" description="Acidic residues" evidence="2">
    <location>
        <begin position="740"/>
        <end position="756"/>
    </location>
</feature>
<dbReference type="InterPro" id="IPR057840">
    <property type="entry name" value="FimV_N"/>
</dbReference>
<feature type="region of interest" description="Disordered" evidence="2">
    <location>
        <begin position="857"/>
        <end position="891"/>
    </location>
</feature>
<evidence type="ECO:0000259" key="4">
    <source>
        <dbReference type="PROSITE" id="PS51782"/>
    </source>
</evidence>
<dbReference type="PROSITE" id="PS51782">
    <property type="entry name" value="LYSM"/>
    <property type="match status" value="1"/>
</dbReference>
<proteinExistence type="predicted"/>
<reference evidence="5 6" key="1">
    <citation type="journal article" date="2021" name="Syst. Appl. Microbiol.">
        <title>Pseudomonas lalucatii sp. nov. isolated from Vallgornera, a karstic cave in Mallorca, Western Mediterranean.</title>
        <authorList>
            <person name="Busquets A."/>
            <person name="Mulet M."/>
            <person name="Gomila M."/>
            <person name="Garcia-Valdes E."/>
        </authorList>
    </citation>
    <scope>NUCLEOTIDE SEQUENCE [LARGE SCALE GENOMIC DNA]</scope>
    <source>
        <strain evidence="5 6">R1b54</strain>
    </source>
</reference>
<dbReference type="EMBL" id="JADPMV010000002">
    <property type="protein sequence ID" value="MBS7662999.1"/>
    <property type="molecule type" value="Genomic_DNA"/>
</dbReference>
<dbReference type="InterPro" id="IPR011990">
    <property type="entry name" value="TPR-like_helical_dom_sf"/>
</dbReference>
<feature type="signal peptide" evidence="3">
    <location>
        <begin position="1"/>
        <end position="24"/>
    </location>
</feature>
<dbReference type="InterPro" id="IPR020011">
    <property type="entry name" value="FimV_C"/>
</dbReference>
<keyword evidence="6" id="KW-1185">Reference proteome</keyword>
<comment type="caution">
    <text evidence="5">The sequence shown here is derived from an EMBL/GenBank/DDBJ whole genome shotgun (WGS) entry which is preliminary data.</text>
</comment>
<feature type="compositionally biased region" description="Acidic residues" evidence="2">
    <location>
        <begin position="780"/>
        <end position="795"/>
    </location>
</feature>
<feature type="coiled-coil region" evidence="1">
    <location>
        <begin position="320"/>
        <end position="368"/>
    </location>
</feature>
<dbReference type="Gene3D" id="1.20.58.2200">
    <property type="match status" value="1"/>
</dbReference>
<keyword evidence="1" id="KW-0175">Coiled coil</keyword>
<name>A0ABS5Q4E1_9PSED</name>
<feature type="region of interest" description="Disordered" evidence="2">
    <location>
        <begin position="149"/>
        <end position="185"/>
    </location>
</feature>
<dbReference type="Proteomes" id="UP001196601">
    <property type="component" value="Unassembled WGS sequence"/>
</dbReference>
<dbReference type="InterPro" id="IPR020012">
    <property type="entry name" value="LysM_FimV"/>
</dbReference>
<sequence length="942" mass="98833">MVRVRKLVLAIAAASALSSGMAHALGLGEVTLQSALNQPLVAEIELLEVRDLASNEVLPSLAAPEEFTRAGVDRQYFLTDLKFTPVLKPNGKSVIRVTSSKPVREPYLNFLVEVLWPNGRLLREYTLLLDPPLYSPQTAVAAAPQLPVAAPAPRPQAPAAPRPAAQAAPSTTPATSGTRVGNEYKTTANDTLWEIARRVPGGTVHQAMLAIQDLNPDAFIGGNINRMKSGQVLRLPDEQQLQRRSQAEAIAQVASQNAAWREGRGVAARQLDATKRSTAGAAPAQVKVQDSLKLVSAEGGQASSGGDRGAADSKVLADKLAVTQESLDSTRRENEELKGRMGDLQGQLDKLQRLIQLKDDQLAKLQADLAAQGQSQAAEAAPAAPAAAVEEPVSAEPVEAGAAQPEALVAPSEPAADYNYDDEPAAEPAPAAQTSIQQPEPVAAPVAPAPVVEAPAAPASTAELPAAAPAVEEQPQLGTLDDLLANPMLLGAAGGGALLVLLVGLMMLSRRNAQKEAELQASQAAASDENIFDQDMQQAAEGFEAFPDMPDDEPSAAPAEQRVTAQTADALGEADIYIAYGRFNQAAELLANAINDEPQRGDLRLKLMEVYAELGDREGFARQEGELREIGGAAAEVDQLKVRYPAMAAFAGAAVAATAAAGADDELDSFSLDDLTLEEPTEASSMGDLDDEFDLSLDDLESELDRDLQAAALGDQSGEQEALSLDLELDVESPAGPVAGDDDDLGFDLSLDDATEEPLQLGGELADFSLDLEAGGEAATAEEEEFLLGLGEEEPVPAPAADALGDLLGDLPEADGESELDLPADFDLSLDDEQVESRSDDFAAQLDEVTAELDQLSASLGQPAESAEAADSEPPAPLADLEEDDDFDFLSGTDETATKLDLARAYIDMGDAEGARDILDEVVAEGDEGQQQEARELIAKLV</sequence>
<feature type="region of interest" description="Disordered" evidence="2">
    <location>
        <begin position="381"/>
        <end position="444"/>
    </location>
</feature>
<evidence type="ECO:0000313" key="5">
    <source>
        <dbReference type="EMBL" id="MBS7662999.1"/>
    </source>
</evidence>
<dbReference type="Gene3D" id="1.25.40.10">
    <property type="entry name" value="Tetratricopeptide repeat domain"/>
    <property type="match status" value="1"/>
</dbReference>
<dbReference type="InterPro" id="IPR036779">
    <property type="entry name" value="LysM_dom_sf"/>
</dbReference>
<evidence type="ECO:0000313" key="6">
    <source>
        <dbReference type="Proteomes" id="UP001196601"/>
    </source>
</evidence>
<evidence type="ECO:0000256" key="2">
    <source>
        <dbReference type="SAM" id="MobiDB-lite"/>
    </source>
</evidence>
<dbReference type="PANTHER" id="PTHR48148">
    <property type="entry name" value="KERATINOCYTE PROLINE-RICH PROTEIN"/>
    <property type="match status" value="1"/>
</dbReference>
<dbReference type="NCBIfam" id="TIGR03505">
    <property type="entry name" value="FimV_core"/>
    <property type="match status" value="1"/>
</dbReference>
<feature type="domain" description="LysM" evidence="4">
    <location>
        <begin position="182"/>
        <end position="235"/>
    </location>
</feature>
<feature type="compositionally biased region" description="Low complexity" evidence="2">
    <location>
        <begin position="863"/>
        <end position="873"/>
    </location>
</feature>
<feature type="compositionally biased region" description="Acidic residues" evidence="2">
    <location>
        <begin position="812"/>
        <end position="834"/>
    </location>
</feature>
<feature type="compositionally biased region" description="Pro residues" evidence="2">
    <location>
        <begin position="150"/>
        <end position="161"/>
    </location>
</feature>
<dbReference type="NCBIfam" id="TIGR03504">
    <property type="entry name" value="FimV_Cterm"/>
    <property type="match status" value="1"/>
</dbReference>
<feature type="compositionally biased region" description="Low complexity" evidence="2">
    <location>
        <begin position="381"/>
        <end position="403"/>
    </location>
</feature>
<dbReference type="InterPro" id="IPR018392">
    <property type="entry name" value="LysM"/>
</dbReference>
<organism evidence="5 6">
    <name type="scientific">Pseudomonas lalucatii</name>
    <dbReference type="NCBI Taxonomy" id="1424203"/>
    <lineage>
        <taxon>Bacteria</taxon>
        <taxon>Pseudomonadati</taxon>
        <taxon>Pseudomonadota</taxon>
        <taxon>Gammaproteobacteria</taxon>
        <taxon>Pseudomonadales</taxon>
        <taxon>Pseudomonadaceae</taxon>
        <taxon>Pseudomonas</taxon>
    </lineage>
</organism>
<dbReference type="PANTHER" id="PTHR48148:SF3">
    <property type="entry name" value="KERATINOCYTE PROLINE-RICH PROTEIN"/>
    <property type="match status" value="1"/>
</dbReference>